<dbReference type="AlphaFoldDB" id="A0A974DFQ8"/>
<accession>A0A974DFQ8</accession>
<gene>
    <name evidence="1" type="ORF">XELAEV_18018460mg</name>
</gene>
<reference evidence="2" key="1">
    <citation type="journal article" date="2016" name="Nature">
        <title>Genome evolution in the allotetraploid frog Xenopus laevis.</title>
        <authorList>
            <person name="Session A.M."/>
            <person name="Uno Y."/>
            <person name="Kwon T."/>
            <person name="Chapman J.A."/>
            <person name="Toyoda A."/>
            <person name="Takahashi S."/>
            <person name="Fukui A."/>
            <person name="Hikosaka A."/>
            <person name="Suzuki A."/>
            <person name="Kondo M."/>
            <person name="van Heeringen S.J."/>
            <person name="Quigley I."/>
            <person name="Heinz S."/>
            <person name="Ogino H."/>
            <person name="Ochi H."/>
            <person name="Hellsten U."/>
            <person name="Lyons J.B."/>
            <person name="Simakov O."/>
            <person name="Putnam N."/>
            <person name="Stites J."/>
            <person name="Kuroki Y."/>
            <person name="Tanaka T."/>
            <person name="Michiue T."/>
            <person name="Watanabe M."/>
            <person name="Bogdanovic O."/>
            <person name="Lister R."/>
            <person name="Georgiou G."/>
            <person name="Paranjpe S.S."/>
            <person name="van Kruijsbergen I."/>
            <person name="Shu S."/>
            <person name="Carlson J."/>
            <person name="Kinoshita T."/>
            <person name="Ohta Y."/>
            <person name="Mawaribuchi S."/>
            <person name="Jenkins J."/>
            <person name="Grimwood J."/>
            <person name="Schmutz J."/>
            <person name="Mitros T."/>
            <person name="Mozaffari S.V."/>
            <person name="Suzuki Y."/>
            <person name="Haramoto Y."/>
            <person name="Yamamoto T.S."/>
            <person name="Takagi C."/>
            <person name="Heald R."/>
            <person name="Miller K."/>
            <person name="Haudenschild C."/>
            <person name="Kitzman J."/>
            <person name="Nakayama T."/>
            <person name="Izutsu Y."/>
            <person name="Robert J."/>
            <person name="Fortriede J."/>
            <person name="Burns K."/>
            <person name="Lotay V."/>
            <person name="Karimi K."/>
            <person name="Yasuoka Y."/>
            <person name="Dichmann D.S."/>
            <person name="Flajnik M.F."/>
            <person name="Houston D.W."/>
            <person name="Shendure J."/>
            <person name="DuPasquier L."/>
            <person name="Vize P.D."/>
            <person name="Zorn A.M."/>
            <person name="Ito M."/>
            <person name="Marcotte E.M."/>
            <person name="Wallingford J.B."/>
            <person name="Ito Y."/>
            <person name="Asashima M."/>
            <person name="Ueno N."/>
            <person name="Matsuda Y."/>
            <person name="Veenstra G.J."/>
            <person name="Fujiyama A."/>
            <person name="Harland R.M."/>
            <person name="Taira M."/>
            <person name="Rokhsar D.S."/>
        </authorList>
    </citation>
    <scope>NUCLEOTIDE SEQUENCE [LARGE SCALE GENOMIC DNA]</scope>
    <source>
        <strain evidence="2">J</strain>
    </source>
</reference>
<name>A0A974DFQ8_XENLA</name>
<organism evidence="1 2">
    <name type="scientific">Xenopus laevis</name>
    <name type="common">African clawed frog</name>
    <dbReference type="NCBI Taxonomy" id="8355"/>
    <lineage>
        <taxon>Eukaryota</taxon>
        <taxon>Metazoa</taxon>
        <taxon>Chordata</taxon>
        <taxon>Craniata</taxon>
        <taxon>Vertebrata</taxon>
        <taxon>Euteleostomi</taxon>
        <taxon>Amphibia</taxon>
        <taxon>Batrachia</taxon>
        <taxon>Anura</taxon>
        <taxon>Pipoidea</taxon>
        <taxon>Pipidae</taxon>
        <taxon>Xenopodinae</taxon>
        <taxon>Xenopus</taxon>
        <taxon>Xenopus</taxon>
    </lineage>
</organism>
<dbReference type="EMBL" id="CM004470">
    <property type="protein sequence ID" value="OCT89847.1"/>
    <property type="molecule type" value="Genomic_DNA"/>
</dbReference>
<sequence length="81" mass="9238">MRDSPVQFYPVFQPYRVPSVSQNPTEFNGFGMKVLSPECALSLQQAQSHFTLMFLCFMPHTQVPVAASRLCTDSCYLKHIH</sequence>
<protein>
    <submittedName>
        <fullName evidence="1">Uncharacterized protein</fullName>
    </submittedName>
</protein>
<dbReference type="Proteomes" id="UP000694892">
    <property type="component" value="Chromosome 3L"/>
</dbReference>
<evidence type="ECO:0000313" key="2">
    <source>
        <dbReference type="Proteomes" id="UP000694892"/>
    </source>
</evidence>
<evidence type="ECO:0000313" key="1">
    <source>
        <dbReference type="EMBL" id="OCT89847.1"/>
    </source>
</evidence>
<proteinExistence type="predicted"/>